<evidence type="ECO:0000313" key="2">
    <source>
        <dbReference type="EMBL" id="AFM14903.1"/>
    </source>
</evidence>
<dbReference type="STRING" id="710421.Mycch_0075"/>
<dbReference type="EMBL" id="CP003053">
    <property type="protein sequence ID" value="AFM14903.1"/>
    <property type="molecule type" value="Genomic_DNA"/>
</dbReference>
<sequence length="104" mass="10082">MTGSLKVDTDQLRSVGAAFTAAGDKLAAVQAETPLGDAASAVPSLQTAAACNAAKSAVAEQMTAIADGALTFGANVVAAAEKYESTDQASGNNIAGVNIPGPSS</sequence>
<evidence type="ECO:0008006" key="4">
    <source>
        <dbReference type="Google" id="ProtNLM"/>
    </source>
</evidence>
<name>I4BC96_MYCCN</name>
<feature type="compositionally biased region" description="Polar residues" evidence="1">
    <location>
        <begin position="86"/>
        <end position="104"/>
    </location>
</feature>
<feature type="region of interest" description="Disordered" evidence="1">
    <location>
        <begin position="85"/>
        <end position="104"/>
    </location>
</feature>
<keyword evidence="3" id="KW-1185">Reference proteome</keyword>
<dbReference type="Proteomes" id="UP000006057">
    <property type="component" value="Chromosome"/>
</dbReference>
<dbReference type="eggNOG" id="ENOG50329H4">
    <property type="taxonomic scope" value="Bacteria"/>
</dbReference>
<protein>
    <recommendedName>
        <fullName evidence="4">ESX-1 secretion-associated protein EspC</fullName>
    </recommendedName>
</protein>
<reference evidence="2 3" key="1">
    <citation type="submission" date="2012-06" db="EMBL/GenBank/DDBJ databases">
        <title>Complete sequence of chromosome of Mycobacterium chubuense NBB4.</title>
        <authorList>
            <consortium name="US DOE Joint Genome Institute"/>
            <person name="Lucas S."/>
            <person name="Han J."/>
            <person name="Lapidus A."/>
            <person name="Cheng J.-F."/>
            <person name="Goodwin L."/>
            <person name="Pitluck S."/>
            <person name="Peters L."/>
            <person name="Mikhailova N."/>
            <person name="Teshima H."/>
            <person name="Detter J.C."/>
            <person name="Han C."/>
            <person name="Tapia R."/>
            <person name="Land M."/>
            <person name="Hauser L."/>
            <person name="Kyrpides N."/>
            <person name="Ivanova N."/>
            <person name="Pagani I."/>
            <person name="Mattes T."/>
            <person name="Holmes A."/>
            <person name="Rutledge P."/>
            <person name="Paulsen I."/>
            <person name="Coleman N."/>
            <person name="Woyke T."/>
        </authorList>
    </citation>
    <scope>NUCLEOTIDE SEQUENCE [LARGE SCALE GENOMIC DNA]</scope>
    <source>
        <strain evidence="2 3">NBB4</strain>
    </source>
</reference>
<evidence type="ECO:0000313" key="3">
    <source>
        <dbReference type="Proteomes" id="UP000006057"/>
    </source>
</evidence>
<dbReference type="OrthoDB" id="4640061at2"/>
<proteinExistence type="predicted"/>
<dbReference type="AlphaFoldDB" id="I4BC96"/>
<dbReference type="HOGENOM" id="CLU_178471_0_0_11"/>
<organism evidence="2 3">
    <name type="scientific">Mycolicibacterium chubuense (strain NBB4)</name>
    <name type="common">Mycobacterium chubuense</name>
    <dbReference type="NCBI Taxonomy" id="710421"/>
    <lineage>
        <taxon>Bacteria</taxon>
        <taxon>Bacillati</taxon>
        <taxon>Actinomycetota</taxon>
        <taxon>Actinomycetes</taxon>
        <taxon>Mycobacteriales</taxon>
        <taxon>Mycobacteriaceae</taxon>
        <taxon>Mycolicibacterium</taxon>
    </lineage>
</organism>
<dbReference type="KEGG" id="mcb:Mycch_0075"/>
<evidence type="ECO:0000256" key="1">
    <source>
        <dbReference type="SAM" id="MobiDB-lite"/>
    </source>
</evidence>
<gene>
    <name evidence="2" type="ordered locus">Mycch_0075</name>
</gene>
<dbReference type="PATRIC" id="fig|710421.3.peg.71"/>
<accession>I4BC96</accession>